<evidence type="ECO:0000313" key="1">
    <source>
        <dbReference type="Proteomes" id="UP000887579"/>
    </source>
</evidence>
<dbReference type="WBParaSite" id="ES5_v2.g14987.t1">
    <property type="protein sequence ID" value="ES5_v2.g14987.t1"/>
    <property type="gene ID" value="ES5_v2.g14987"/>
</dbReference>
<accession>A0AC34FC98</accession>
<dbReference type="Proteomes" id="UP000887579">
    <property type="component" value="Unplaced"/>
</dbReference>
<sequence length="144" mass="16338">MKSVIAFSIFLLLFTTFQSSDAVKCVLWTMEGTPELLHDVMQNKPNLKYENKTKKVDVQKPITCLDACVLYYCEKNETDAFSGGGCPRNFYDTCSFSQKLVDEVKNKGPNNLDYHSDDFTIFYVSGCAYETYGRECMSKKAHGS</sequence>
<organism evidence="1 2">
    <name type="scientific">Panagrolaimus sp. ES5</name>
    <dbReference type="NCBI Taxonomy" id="591445"/>
    <lineage>
        <taxon>Eukaryota</taxon>
        <taxon>Metazoa</taxon>
        <taxon>Ecdysozoa</taxon>
        <taxon>Nematoda</taxon>
        <taxon>Chromadorea</taxon>
        <taxon>Rhabditida</taxon>
        <taxon>Tylenchina</taxon>
        <taxon>Panagrolaimomorpha</taxon>
        <taxon>Panagrolaimoidea</taxon>
        <taxon>Panagrolaimidae</taxon>
        <taxon>Panagrolaimus</taxon>
    </lineage>
</organism>
<evidence type="ECO:0000313" key="2">
    <source>
        <dbReference type="WBParaSite" id="ES5_v2.g14987.t1"/>
    </source>
</evidence>
<reference evidence="2" key="1">
    <citation type="submission" date="2022-11" db="UniProtKB">
        <authorList>
            <consortium name="WormBaseParasite"/>
        </authorList>
    </citation>
    <scope>IDENTIFICATION</scope>
</reference>
<protein>
    <submittedName>
        <fullName evidence="2">Uncharacterized protein</fullName>
    </submittedName>
</protein>
<name>A0AC34FC98_9BILA</name>
<proteinExistence type="predicted"/>